<dbReference type="OrthoDB" id="7302384at2"/>
<keyword evidence="2" id="KW-1185">Reference proteome</keyword>
<keyword evidence="1" id="KW-0614">Plasmid</keyword>
<organism evidence="1 2">
    <name type="scientific">Azospirillum humicireducens</name>
    <dbReference type="NCBI Taxonomy" id="1226968"/>
    <lineage>
        <taxon>Bacteria</taxon>
        <taxon>Pseudomonadati</taxon>
        <taxon>Pseudomonadota</taxon>
        <taxon>Alphaproteobacteria</taxon>
        <taxon>Rhodospirillales</taxon>
        <taxon>Azospirillaceae</taxon>
        <taxon>Azospirillum</taxon>
    </lineage>
</organism>
<dbReference type="Proteomes" id="UP000077405">
    <property type="component" value="Plasmid pYZ1"/>
</dbReference>
<sequence>MYADVFRRYPIVEISANPHFNYSKATPGLPIFAEDRKSKVFPGVTRSGWHGCRHCRQTGPHRRHFMNSRTRLAFFILKTHAGWIVRADGFVYPPCADQIDALTKAIREAQAAERLGFASVVLAQSAAGEPCHVRWCCAGNDGAAQAVMEPPYPIIPAMADILTPTSVSEERP</sequence>
<evidence type="ECO:0000313" key="1">
    <source>
        <dbReference type="EMBL" id="AWB06588.1"/>
    </source>
</evidence>
<dbReference type="KEGG" id="ahu:A6A40_16005"/>
<proteinExistence type="predicted"/>
<reference evidence="1 2" key="1">
    <citation type="submission" date="2018-04" db="EMBL/GenBank/DDBJ databases">
        <title>Complete genome sequence of the nitrogen-fixing bacterium Azospirillum humicireducens type strain SgZ-5.</title>
        <authorList>
            <person name="Yu Z."/>
        </authorList>
    </citation>
    <scope>NUCLEOTIDE SEQUENCE [LARGE SCALE GENOMIC DNA]</scope>
    <source>
        <strain evidence="1 2">SgZ-5</strain>
        <plasmid evidence="1 2">pYZ1</plasmid>
    </source>
</reference>
<evidence type="ECO:0000313" key="2">
    <source>
        <dbReference type="Proteomes" id="UP000077405"/>
    </source>
</evidence>
<name>A0A2R4VQ68_9PROT</name>
<gene>
    <name evidence="1" type="ORF">A6A40_16005</name>
</gene>
<accession>A0A2R4VQ68</accession>
<protein>
    <submittedName>
        <fullName evidence="1">Uncharacterized protein</fullName>
    </submittedName>
</protein>
<dbReference type="AlphaFoldDB" id="A0A2R4VQ68"/>
<geneLocation type="plasmid" evidence="1 2">
    <name>pYZ1</name>
</geneLocation>
<dbReference type="EMBL" id="CP028902">
    <property type="protein sequence ID" value="AWB06588.1"/>
    <property type="molecule type" value="Genomic_DNA"/>
</dbReference>